<evidence type="ECO:0000313" key="10">
    <source>
        <dbReference type="EMBL" id="BAP39507.1"/>
    </source>
</evidence>
<dbReference type="Gene3D" id="3.40.50.720">
    <property type="entry name" value="NAD(P)-binding Rossmann-like Domain"/>
    <property type="match status" value="1"/>
</dbReference>
<dbReference type="EMBL" id="AP014631">
    <property type="protein sequence ID" value="BAP39507.1"/>
    <property type="molecule type" value="Genomic_DNA"/>
</dbReference>
<dbReference type="PANTHER" id="PTHR43128:SF16">
    <property type="entry name" value="L-LACTATE DEHYDROGENASE"/>
    <property type="match status" value="1"/>
</dbReference>
<keyword evidence="3 5" id="KW-0520">NAD</keyword>
<dbReference type="GO" id="GO:0004459">
    <property type="term" value="F:L-lactate dehydrogenase (NAD+) activity"/>
    <property type="evidence" value="ECO:0007669"/>
    <property type="project" value="TreeGrafter"/>
</dbReference>
<evidence type="ECO:0000256" key="4">
    <source>
        <dbReference type="PIRSR" id="PIRSR000102-1"/>
    </source>
</evidence>
<evidence type="ECO:0000256" key="5">
    <source>
        <dbReference type="PIRSR" id="PIRSR000102-3"/>
    </source>
</evidence>
<dbReference type="STRING" id="29554.MCAN360_0297"/>
<keyword evidence="7" id="KW-0812">Transmembrane</keyword>
<reference evidence="11" key="1">
    <citation type="journal article" date="2014" name="Genome Announc.">
        <title>Complete Genome Sequence of Mycoplasma canadense Strain HAZ 360_1 from Bovine Mastitic Milk in Japan.</title>
        <authorList>
            <person name="Hata E."/>
        </authorList>
    </citation>
    <scope>NUCLEOTIDE SEQUENCE [LARGE SCALE GENOMIC DNA]</scope>
    <source>
        <strain evidence="11">HAZ360_1</strain>
    </source>
</reference>
<dbReference type="Gene3D" id="3.90.110.10">
    <property type="entry name" value="Lactate dehydrogenase/glycoside hydrolase, family 4, C-terminal"/>
    <property type="match status" value="1"/>
</dbReference>
<dbReference type="PIRSF" id="PIRSF000102">
    <property type="entry name" value="Lac_mal_DH"/>
    <property type="match status" value="1"/>
</dbReference>
<comment type="similarity">
    <text evidence="1">Belongs to the LDH/MDH superfamily. LDH family.</text>
</comment>
<dbReference type="Proteomes" id="UP000031641">
    <property type="component" value="Chromosome"/>
</dbReference>
<dbReference type="SUPFAM" id="SSF56327">
    <property type="entry name" value="LDH C-terminal domain-like"/>
    <property type="match status" value="1"/>
</dbReference>
<feature type="domain" description="Lactate/malate dehydrogenase C-terminal" evidence="9">
    <location>
        <begin position="152"/>
        <end position="312"/>
    </location>
</feature>
<dbReference type="AlphaFoldDB" id="A0A077L6B9"/>
<feature type="binding site" evidence="5">
    <location>
        <position position="38"/>
    </location>
    <ligand>
        <name>NAD(+)</name>
        <dbReference type="ChEBI" id="CHEBI:57540"/>
    </ligand>
</feature>
<feature type="domain" description="Lactate/malate dehydrogenase N-terminal" evidence="8">
    <location>
        <begin position="7"/>
        <end position="148"/>
    </location>
</feature>
<keyword evidence="2 6" id="KW-0560">Oxidoreductase</keyword>
<feature type="active site" description="Proton acceptor" evidence="4">
    <location>
        <position position="182"/>
    </location>
</feature>
<feature type="transmembrane region" description="Helical" evidence="7">
    <location>
        <begin position="9"/>
        <end position="26"/>
    </location>
</feature>
<accession>A0A077L6B9</accession>
<keyword evidence="7" id="KW-0472">Membrane</keyword>
<dbReference type="InterPro" id="IPR036291">
    <property type="entry name" value="NAD(P)-bd_dom_sf"/>
</dbReference>
<evidence type="ECO:0000256" key="6">
    <source>
        <dbReference type="RuleBase" id="RU003369"/>
    </source>
</evidence>
<evidence type="ECO:0000256" key="3">
    <source>
        <dbReference type="ARBA" id="ARBA00023027"/>
    </source>
</evidence>
<dbReference type="Pfam" id="PF02866">
    <property type="entry name" value="Ldh_1_C"/>
    <property type="match status" value="1"/>
</dbReference>
<proteinExistence type="inferred from homology"/>
<sequence length="327" mass="35648">MEEIKMTKIGIIGVGAVGSAFLYAALNKGIEADYVLVDAFPEYAKAQAKDLNDAACSMANNGSTFKSGGYEDLKDAQVIVITASVKPKDGVLKDRLELLTDNAKLMSIIGDSIKKSGFNGITIIASNPVDTMALVYQQATKFEPKKVISSGTILETARMKKFLSENINIKAGSITGFVIGEHGSRCLIPFSKIRIGLGSLKDWLANGSITKDWLDNLNQRVKDEAFEIISGKGITNFGIGENLAEITQAILTDRQAIYSLGVQLPSDYANHGVYFGLPVILGKDGYRHLPKIRLDEDEQTLFDNYSKEIKETAIQVLSNLNIKPDFQ</sequence>
<feature type="binding site" evidence="5">
    <location>
        <begin position="13"/>
        <end position="18"/>
    </location>
    <ligand>
        <name>NAD(+)</name>
        <dbReference type="ChEBI" id="CHEBI:57540"/>
    </ligand>
</feature>
<dbReference type="KEGG" id="mcan:MCAN360_0297"/>
<organism evidence="10 11">
    <name type="scientific">Metamycoplasma canadense</name>
    <dbReference type="NCBI Taxonomy" id="29554"/>
    <lineage>
        <taxon>Bacteria</taxon>
        <taxon>Bacillati</taxon>
        <taxon>Mycoplasmatota</taxon>
        <taxon>Mycoplasmoidales</taxon>
        <taxon>Metamycoplasmataceae</taxon>
        <taxon>Metamycoplasma</taxon>
    </lineage>
</organism>
<evidence type="ECO:0000259" key="8">
    <source>
        <dbReference type="Pfam" id="PF00056"/>
    </source>
</evidence>
<dbReference type="PANTHER" id="PTHR43128">
    <property type="entry name" value="L-2-HYDROXYCARBOXYLATE DEHYDROGENASE (NAD(P)(+))"/>
    <property type="match status" value="1"/>
</dbReference>
<evidence type="ECO:0000256" key="7">
    <source>
        <dbReference type="SAM" id="Phobius"/>
    </source>
</evidence>
<protein>
    <submittedName>
        <fullName evidence="10">L-lactate dehydrogenase</fullName>
    </submittedName>
</protein>
<dbReference type="HOGENOM" id="CLU_045401_1_2_14"/>
<name>A0A077L6B9_9BACT</name>
<dbReference type="InterPro" id="IPR022383">
    <property type="entry name" value="Lactate/malate_DH_C"/>
</dbReference>
<evidence type="ECO:0000256" key="2">
    <source>
        <dbReference type="ARBA" id="ARBA00023002"/>
    </source>
</evidence>
<dbReference type="PRINTS" id="PR00086">
    <property type="entry name" value="LLDHDRGNASE"/>
</dbReference>
<dbReference type="GO" id="GO:0006089">
    <property type="term" value="P:lactate metabolic process"/>
    <property type="evidence" value="ECO:0007669"/>
    <property type="project" value="TreeGrafter"/>
</dbReference>
<dbReference type="InterPro" id="IPR001557">
    <property type="entry name" value="L-lactate/malate_DH"/>
</dbReference>
<feature type="binding site" evidence="5">
    <location>
        <position position="102"/>
    </location>
    <ligand>
        <name>NAD(+)</name>
        <dbReference type="ChEBI" id="CHEBI:57540"/>
    </ligand>
</feature>
<dbReference type="Pfam" id="PF00056">
    <property type="entry name" value="Ldh_1_N"/>
    <property type="match status" value="1"/>
</dbReference>
<dbReference type="InterPro" id="IPR015955">
    <property type="entry name" value="Lactate_DH/Glyco_Ohase_4_C"/>
</dbReference>
<gene>
    <name evidence="10" type="primary">mdh</name>
    <name evidence="10" type="ORF">MCAN360_0297</name>
</gene>
<evidence type="ECO:0000256" key="1">
    <source>
        <dbReference type="ARBA" id="ARBA00006054"/>
    </source>
</evidence>
<keyword evidence="7" id="KW-1133">Transmembrane helix</keyword>
<dbReference type="InterPro" id="IPR001236">
    <property type="entry name" value="Lactate/malate_DH_N"/>
</dbReference>
<dbReference type="SUPFAM" id="SSF51735">
    <property type="entry name" value="NAD(P)-binding Rossmann-fold domains"/>
    <property type="match status" value="1"/>
</dbReference>
<evidence type="ECO:0000259" key="9">
    <source>
        <dbReference type="Pfam" id="PF02866"/>
    </source>
</evidence>
<evidence type="ECO:0000313" key="11">
    <source>
        <dbReference type="Proteomes" id="UP000031641"/>
    </source>
</evidence>
<keyword evidence="11" id="KW-1185">Reference proteome</keyword>